<dbReference type="InterPro" id="IPR036866">
    <property type="entry name" value="RibonucZ/Hydroxyglut_hydro"/>
</dbReference>
<evidence type="ECO:0000313" key="2">
    <source>
        <dbReference type="Proteomes" id="UP001203852"/>
    </source>
</evidence>
<dbReference type="AlphaFoldDB" id="A0AAN6I998"/>
<keyword evidence="2" id="KW-1185">Reference proteome</keyword>
<dbReference type="PANTHER" id="PTHR36142:SF2">
    <property type="entry name" value="METALLO-HYDROLASE_OXIDOREDUCTASE SUPERFAMILY PROTEIN"/>
    <property type="match status" value="1"/>
</dbReference>
<name>A0AAN6I998_9EURO</name>
<gene>
    <name evidence="1" type="ORF">EDD36DRAFT_445833</name>
</gene>
<dbReference type="EMBL" id="MU404360">
    <property type="protein sequence ID" value="KAI1609367.1"/>
    <property type="molecule type" value="Genomic_DNA"/>
</dbReference>
<dbReference type="PANTHER" id="PTHR36142">
    <property type="entry name" value="METALLO-HYDROLASE/OXIDOREDUCTASE SUPERFAMILY PROTEIN"/>
    <property type="match status" value="1"/>
</dbReference>
<reference evidence="1" key="1">
    <citation type="journal article" date="2022" name="bioRxiv">
        <title>Deciphering the potential niche of two novel black yeast fungi from a biological soil crust based on their genomes, phenotypes, and melanin regulation.</title>
        <authorList>
            <consortium name="DOE Joint Genome Institute"/>
            <person name="Carr E.C."/>
            <person name="Barton Q."/>
            <person name="Grambo S."/>
            <person name="Sullivan M."/>
            <person name="Renfro C.M."/>
            <person name="Kuo A."/>
            <person name="Pangilinan J."/>
            <person name="Lipzen A."/>
            <person name="Keymanesh K."/>
            <person name="Savage E."/>
            <person name="Barry K."/>
            <person name="Grigoriev I.V."/>
            <person name="Riekhof W.R."/>
            <person name="Harris S.S."/>
        </authorList>
    </citation>
    <scope>NUCLEOTIDE SEQUENCE</scope>
    <source>
        <strain evidence="1">JF 03-4F</strain>
    </source>
</reference>
<dbReference type="Gene3D" id="3.60.15.10">
    <property type="entry name" value="Ribonuclease Z/Hydroxyacylglutathione hydrolase-like"/>
    <property type="match status" value="1"/>
</dbReference>
<protein>
    <submittedName>
        <fullName evidence="1">Uncharacterized protein</fullName>
    </submittedName>
</protein>
<dbReference type="SUPFAM" id="SSF56281">
    <property type="entry name" value="Metallo-hydrolase/oxidoreductase"/>
    <property type="match status" value="1"/>
</dbReference>
<organism evidence="1 2">
    <name type="scientific">Exophiala viscosa</name>
    <dbReference type="NCBI Taxonomy" id="2486360"/>
    <lineage>
        <taxon>Eukaryota</taxon>
        <taxon>Fungi</taxon>
        <taxon>Dikarya</taxon>
        <taxon>Ascomycota</taxon>
        <taxon>Pezizomycotina</taxon>
        <taxon>Eurotiomycetes</taxon>
        <taxon>Chaetothyriomycetidae</taxon>
        <taxon>Chaetothyriales</taxon>
        <taxon>Herpotrichiellaceae</taxon>
        <taxon>Exophiala</taxon>
    </lineage>
</organism>
<accession>A0AAN6I998</accession>
<comment type="caution">
    <text evidence="1">The sequence shown here is derived from an EMBL/GenBank/DDBJ whole genome shotgun (WGS) entry which is preliminary data.</text>
</comment>
<dbReference type="Proteomes" id="UP001203852">
    <property type="component" value="Unassembled WGS sequence"/>
</dbReference>
<proteinExistence type="predicted"/>
<sequence>MDPEVDDKAASQLQSDLRSSLRSAHELKRPILTHLNADTTWLVSLPYPSHKSPPPGRLRYNILIDPWLQGSQEDLSAWFSKQWHGVRSSVQTISELEELLREAENLEREHTFSSSGMHVPAEPLLSYIDAVAVSHEFTDHCHRDTLIELNPSVPVFATKKAASLIRSWKHFKTVIEMPTFSKGTDWRTTSHSPLPDWIGISRLMTSFDLGSLHSAVLVCFGNPQSPDSTAETLIYTPHGIEASTASTLSTAWPRLNNLAFLHGLQDVSLAWATQLNLGAVNAVKAQKVLQAKYWIGTHDEDKPSSGMVARFLKIKKRSVQDALSQLNAAGIEDTNGSNDWAAKIKCVELRNGESLLLE</sequence>
<evidence type="ECO:0000313" key="1">
    <source>
        <dbReference type="EMBL" id="KAI1609367.1"/>
    </source>
</evidence>